<accession>A0A916R715</accession>
<gene>
    <name evidence="2" type="ORF">GCM10011499_07470</name>
</gene>
<dbReference type="PANTHER" id="PTHR43162:SF1">
    <property type="entry name" value="PRESTALK A DIFFERENTIATION PROTEIN A"/>
    <property type="match status" value="1"/>
</dbReference>
<evidence type="ECO:0000259" key="1">
    <source>
        <dbReference type="Pfam" id="PF13460"/>
    </source>
</evidence>
<dbReference type="InterPro" id="IPR016040">
    <property type="entry name" value="NAD(P)-bd_dom"/>
</dbReference>
<comment type="caution">
    <text evidence="2">The sequence shown here is derived from an EMBL/GenBank/DDBJ whole genome shotgun (WGS) entry which is preliminary data.</text>
</comment>
<protein>
    <submittedName>
        <fullName evidence="2">NmrA family protein</fullName>
    </submittedName>
</protein>
<dbReference type="Gene3D" id="3.40.50.720">
    <property type="entry name" value="NAD(P)-binding Rossmann-like Domain"/>
    <property type="match status" value="1"/>
</dbReference>
<dbReference type="InterPro" id="IPR051604">
    <property type="entry name" value="Ergot_Alk_Oxidoreductase"/>
</dbReference>
<dbReference type="AlphaFoldDB" id="A0A916R715"/>
<dbReference type="Pfam" id="PF13460">
    <property type="entry name" value="NAD_binding_10"/>
    <property type="match status" value="1"/>
</dbReference>
<organism evidence="2 3">
    <name type="scientific">Pelagibacterium lentulum</name>
    <dbReference type="NCBI Taxonomy" id="2029865"/>
    <lineage>
        <taxon>Bacteria</taxon>
        <taxon>Pseudomonadati</taxon>
        <taxon>Pseudomonadota</taxon>
        <taxon>Alphaproteobacteria</taxon>
        <taxon>Hyphomicrobiales</taxon>
        <taxon>Devosiaceae</taxon>
        <taxon>Pelagibacterium</taxon>
    </lineage>
</organism>
<name>A0A916R715_9HYPH</name>
<dbReference type="Proteomes" id="UP000596977">
    <property type="component" value="Unassembled WGS sequence"/>
</dbReference>
<evidence type="ECO:0000313" key="3">
    <source>
        <dbReference type="Proteomes" id="UP000596977"/>
    </source>
</evidence>
<proteinExistence type="predicted"/>
<dbReference type="InterPro" id="IPR036291">
    <property type="entry name" value="NAD(P)-bd_dom_sf"/>
</dbReference>
<dbReference type="RefSeq" id="WP_164735021.1">
    <property type="nucleotide sequence ID" value="NZ_BMKB01000001.1"/>
</dbReference>
<dbReference type="EMBL" id="BMKB01000001">
    <property type="protein sequence ID" value="GGA40424.1"/>
    <property type="molecule type" value="Genomic_DNA"/>
</dbReference>
<keyword evidence="3" id="KW-1185">Reference proteome</keyword>
<dbReference type="Gene3D" id="3.90.25.10">
    <property type="entry name" value="UDP-galactose 4-epimerase, domain 1"/>
    <property type="match status" value="1"/>
</dbReference>
<sequence length="279" mass="29272">MHKKILVIGATGKTGRCLVPMLAGNTVTARPASRKKLTGHVLFDWASPETWQPAVEGINAVYLVGPDLVEDPSGQVTAFLDSARQAGVARVVGLSSLGVSFPHEPPMSGRSKVESAIMGSGLEWTILRPSGFYQNFSEGFFAPGLAAGRVQTATGSGKAAFIDATDIAAVAAVALTQPGHTGQIYALTGPQAFSISEGVEVFARSTGRTISYGALTEDEFRSMMLGFGLPAAFAEVVVRDQLAIRNGFATEVSEVVEQVIGRPPISFAQFVDSVVNVSL</sequence>
<reference evidence="2 3" key="1">
    <citation type="journal article" date="2014" name="Int. J. Syst. Evol. Microbiol.">
        <title>Complete genome sequence of Corynebacterium casei LMG S-19264T (=DSM 44701T), isolated from a smear-ripened cheese.</title>
        <authorList>
            <consortium name="US DOE Joint Genome Institute (JGI-PGF)"/>
            <person name="Walter F."/>
            <person name="Albersmeier A."/>
            <person name="Kalinowski J."/>
            <person name="Ruckert C."/>
        </authorList>
    </citation>
    <scope>NUCLEOTIDE SEQUENCE [LARGE SCALE GENOMIC DNA]</scope>
    <source>
        <strain evidence="2 3">CGMCC 1.15896</strain>
    </source>
</reference>
<evidence type="ECO:0000313" key="2">
    <source>
        <dbReference type="EMBL" id="GGA40424.1"/>
    </source>
</evidence>
<dbReference type="SUPFAM" id="SSF51735">
    <property type="entry name" value="NAD(P)-binding Rossmann-fold domains"/>
    <property type="match status" value="1"/>
</dbReference>
<feature type="domain" description="NAD(P)-binding" evidence="1">
    <location>
        <begin position="9"/>
        <end position="178"/>
    </location>
</feature>
<dbReference type="PANTHER" id="PTHR43162">
    <property type="match status" value="1"/>
</dbReference>